<sequence length="152" mass="16901">MAKKYNLVLVPLLVLGAIASAVRSERLSPIVVYGTVLCSDSFEQCEDTGAPPFAKATVVIRWKDETISNVTTNEAGFFQIDASFLRYRSFVELLCTVRVTTPLSQCNPKLTTKGWLQSEIELVLPTGNYKAKCFHFLPFEPYHTNVAHVAQA</sequence>
<dbReference type="PANTHER" id="PTHR34458:SF5">
    <property type="entry name" value="POLLEN OLE E 1 ALLERGEN AND EXTENSIN FAMILY PROTEIN"/>
    <property type="match status" value="1"/>
</dbReference>
<name>A0AAV8GW68_9POAL</name>
<proteinExistence type="predicted"/>
<evidence type="ECO:0000256" key="1">
    <source>
        <dbReference type="SAM" id="SignalP"/>
    </source>
</evidence>
<accession>A0AAV8GW68</accession>
<comment type="caution">
    <text evidence="2">The sequence shown here is derived from an EMBL/GenBank/DDBJ whole genome shotgun (WGS) entry which is preliminary data.</text>
</comment>
<keyword evidence="3" id="KW-1185">Reference proteome</keyword>
<dbReference type="InterPro" id="IPR040404">
    <property type="entry name" value="Phylloplanin-like"/>
</dbReference>
<protein>
    <submittedName>
        <fullName evidence="2">Pollen Ole e 1 allergen/extensin</fullName>
    </submittedName>
</protein>
<feature type="chain" id="PRO_5043698238" evidence="1">
    <location>
        <begin position="25"/>
        <end position="152"/>
    </location>
</feature>
<keyword evidence="1" id="KW-0732">Signal</keyword>
<feature type="signal peptide" evidence="1">
    <location>
        <begin position="1"/>
        <end position="24"/>
    </location>
</feature>
<evidence type="ECO:0000313" key="2">
    <source>
        <dbReference type="EMBL" id="KAJ4808116.1"/>
    </source>
</evidence>
<dbReference type="PANTHER" id="PTHR34458">
    <property type="entry name" value="POLLEN OLE E 1 ALLERGEN AND EXTENSIN FAMILY PROTEIN-RELATED"/>
    <property type="match status" value="1"/>
</dbReference>
<evidence type="ECO:0000313" key="3">
    <source>
        <dbReference type="Proteomes" id="UP001140206"/>
    </source>
</evidence>
<gene>
    <name evidence="2" type="ORF">LUZ62_020682</name>
</gene>
<organism evidence="2 3">
    <name type="scientific">Rhynchospora pubera</name>
    <dbReference type="NCBI Taxonomy" id="906938"/>
    <lineage>
        <taxon>Eukaryota</taxon>
        <taxon>Viridiplantae</taxon>
        <taxon>Streptophyta</taxon>
        <taxon>Embryophyta</taxon>
        <taxon>Tracheophyta</taxon>
        <taxon>Spermatophyta</taxon>
        <taxon>Magnoliopsida</taxon>
        <taxon>Liliopsida</taxon>
        <taxon>Poales</taxon>
        <taxon>Cyperaceae</taxon>
        <taxon>Cyperoideae</taxon>
        <taxon>Rhynchosporeae</taxon>
        <taxon>Rhynchospora</taxon>
    </lineage>
</organism>
<reference evidence="2" key="1">
    <citation type="submission" date="2022-08" db="EMBL/GenBank/DDBJ databases">
        <authorList>
            <person name="Marques A."/>
        </authorList>
    </citation>
    <scope>NUCLEOTIDE SEQUENCE</scope>
    <source>
        <strain evidence="2">RhyPub2mFocal</strain>
        <tissue evidence="2">Leaves</tissue>
    </source>
</reference>
<dbReference type="Proteomes" id="UP001140206">
    <property type="component" value="Chromosome 1"/>
</dbReference>
<dbReference type="AlphaFoldDB" id="A0AAV8GW68"/>
<dbReference type="EMBL" id="JAMFTS010000001">
    <property type="protein sequence ID" value="KAJ4808116.1"/>
    <property type="molecule type" value="Genomic_DNA"/>
</dbReference>